<dbReference type="EC" id="2.1.1.171" evidence="3 8"/>
<dbReference type="PROSITE" id="PS00092">
    <property type="entry name" value="N6_MTASE"/>
    <property type="match status" value="1"/>
</dbReference>
<evidence type="ECO:0000256" key="7">
    <source>
        <dbReference type="ARBA" id="ARBA00048326"/>
    </source>
</evidence>
<evidence type="ECO:0000256" key="1">
    <source>
        <dbReference type="ARBA" id="ARBA00002649"/>
    </source>
</evidence>
<keyword evidence="8" id="KW-0698">rRNA processing</keyword>
<dbReference type="RefSeq" id="WP_107865730.1">
    <property type="nucleotide sequence ID" value="NZ_QAON01000007.1"/>
</dbReference>
<dbReference type="SUPFAM" id="SSF53335">
    <property type="entry name" value="S-adenosyl-L-methionine-dependent methyltransferases"/>
    <property type="match status" value="1"/>
</dbReference>
<keyword evidence="5 8" id="KW-0489">Methyltransferase</keyword>
<comment type="function">
    <text evidence="1 8">Specifically methylates the guanine in position 966 of 16S rRNA in the assembled 30S particle.</text>
</comment>
<dbReference type="EMBL" id="QAON01000007">
    <property type="protein sequence ID" value="PTQ89407.1"/>
    <property type="molecule type" value="Genomic_DNA"/>
</dbReference>
<evidence type="ECO:0000313" key="9">
    <source>
        <dbReference type="EMBL" id="PTQ89407.1"/>
    </source>
</evidence>
<comment type="similarity">
    <text evidence="2 8">Belongs to the methyltransferase superfamily. RsmD family.</text>
</comment>
<comment type="catalytic activity">
    <reaction evidence="7 8">
        <text>guanosine(966) in 16S rRNA + S-adenosyl-L-methionine = N(2)-methylguanosine(966) in 16S rRNA + S-adenosyl-L-homocysteine + H(+)</text>
        <dbReference type="Rhea" id="RHEA:23548"/>
        <dbReference type="Rhea" id="RHEA-COMP:10211"/>
        <dbReference type="Rhea" id="RHEA-COMP:10212"/>
        <dbReference type="ChEBI" id="CHEBI:15378"/>
        <dbReference type="ChEBI" id="CHEBI:57856"/>
        <dbReference type="ChEBI" id="CHEBI:59789"/>
        <dbReference type="ChEBI" id="CHEBI:74269"/>
        <dbReference type="ChEBI" id="CHEBI:74481"/>
        <dbReference type="EC" id="2.1.1.171"/>
    </reaction>
</comment>
<protein>
    <recommendedName>
        <fullName evidence="4 8">Ribosomal RNA small subunit methyltransferase D</fullName>
        <ecNumber evidence="3 8">2.1.1.171</ecNumber>
    </recommendedName>
</protein>
<dbReference type="InterPro" id="IPR004398">
    <property type="entry name" value="RNA_MeTrfase_RsmD"/>
</dbReference>
<evidence type="ECO:0000256" key="4">
    <source>
        <dbReference type="ARBA" id="ARBA00013682"/>
    </source>
</evidence>
<gene>
    <name evidence="9" type="ORF">C8N29_107140</name>
</gene>
<evidence type="ECO:0000256" key="5">
    <source>
        <dbReference type="ARBA" id="ARBA00022603"/>
    </source>
</evidence>
<dbReference type="PIRSF" id="PIRSF004553">
    <property type="entry name" value="CHP00095"/>
    <property type="match status" value="1"/>
</dbReference>
<keyword evidence="10" id="KW-1185">Reference proteome</keyword>
<keyword evidence="8" id="KW-0949">S-adenosyl-L-methionine</keyword>
<name>A0A2T5IZC9_9GAMM</name>
<reference evidence="9 10" key="1">
    <citation type="submission" date="2018-04" db="EMBL/GenBank/DDBJ databases">
        <title>Genomic Encyclopedia of Archaeal and Bacterial Type Strains, Phase II (KMG-II): from individual species to whole genera.</title>
        <authorList>
            <person name="Goeker M."/>
        </authorList>
    </citation>
    <scope>NUCLEOTIDE SEQUENCE [LARGE SCALE GENOMIC DNA]</scope>
    <source>
        <strain evidence="9 10">DSM 5822</strain>
    </source>
</reference>
<dbReference type="Pfam" id="PF03602">
    <property type="entry name" value="Cons_hypoth95"/>
    <property type="match status" value="1"/>
</dbReference>
<organism evidence="9 10">
    <name type="scientific">Agitococcus lubricus</name>
    <dbReference type="NCBI Taxonomy" id="1077255"/>
    <lineage>
        <taxon>Bacteria</taxon>
        <taxon>Pseudomonadati</taxon>
        <taxon>Pseudomonadota</taxon>
        <taxon>Gammaproteobacteria</taxon>
        <taxon>Moraxellales</taxon>
        <taxon>Moraxellaceae</taxon>
        <taxon>Agitococcus</taxon>
    </lineage>
</organism>
<dbReference type="OrthoDB" id="9803017at2"/>
<dbReference type="CDD" id="cd02440">
    <property type="entry name" value="AdoMet_MTases"/>
    <property type="match status" value="1"/>
</dbReference>
<sequence>MKKLTTSTLRIIGGQWKRRTISFLAIEGLRPTPDRVRETLFNWLQFDIQGKHCLDLFAGSGALGLEALSRGATSCLFCEKHAAQAKHLGEQCLHLGKPNTVKMGDSLSLLPQLVPQCFDIVFIDPPYALKLWAASCQLLVEHQLISTNSVVYLEADCDWQSLGLTGQWQCLKSTKAGTVQGFLAHYRPLEDN</sequence>
<evidence type="ECO:0000256" key="2">
    <source>
        <dbReference type="ARBA" id="ARBA00005269"/>
    </source>
</evidence>
<dbReference type="PANTHER" id="PTHR43542">
    <property type="entry name" value="METHYLTRANSFERASE"/>
    <property type="match status" value="1"/>
</dbReference>
<comment type="caution">
    <text evidence="9">The sequence shown here is derived from an EMBL/GenBank/DDBJ whole genome shotgun (WGS) entry which is preliminary data.</text>
</comment>
<proteinExistence type="inferred from homology"/>
<accession>A0A2T5IZC9</accession>
<dbReference type="Gene3D" id="3.40.50.150">
    <property type="entry name" value="Vaccinia Virus protein VP39"/>
    <property type="match status" value="1"/>
</dbReference>
<dbReference type="PANTHER" id="PTHR43542:SF1">
    <property type="entry name" value="METHYLTRANSFERASE"/>
    <property type="match status" value="1"/>
</dbReference>
<evidence type="ECO:0000256" key="8">
    <source>
        <dbReference type="PIRNR" id="PIRNR004553"/>
    </source>
</evidence>
<evidence type="ECO:0000313" key="10">
    <source>
        <dbReference type="Proteomes" id="UP000244223"/>
    </source>
</evidence>
<dbReference type="AlphaFoldDB" id="A0A2T5IZC9"/>
<dbReference type="InterPro" id="IPR029063">
    <property type="entry name" value="SAM-dependent_MTases_sf"/>
</dbReference>
<dbReference type="InterPro" id="IPR002052">
    <property type="entry name" value="DNA_methylase_N6_adenine_CS"/>
</dbReference>
<keyword evidence="6 8" id="KW-0808">Transferase</keyword>
<evidence type="ECO:0000256" key="6">
    <source>
        <dbReference type="ARBA" id="ARBA00022679"/>
    </source>
</evidence>
<dbReference type="GO" id="GO:0052913">
    <property type="term" value="F:16S rRNA (guanine(966)-N(2))-methyltransferase activity"/>
    <property type="evidence" value="ECO:0007669"/>
    <property type="project" value="UniProtKB-EC"/>
</dbReference>
<dbReference type="NCBIfam" id="TIGR00095">
    <property type="entry name" value="16S rRNA (guanine(966)-N(2))-methyltransferase RsmD"/>
    <property type="match status" value="1"/>
</dbReference>
<evidence type="ECO:0000256" key="3">
    <source>
        <dbReference type="ARBA" id="ARBA00012141"/>
    </source>
</evidence>
<dbReference type="Proteomes" id="UP000244223">
    <property type="component" value="Unassembled WGS sequence"/>
</dbReference>
<dbReference type="GO" id="GO:0003676">
    <property type="term" value="F:nucleic acid binding"/>
    <property type="evidence" value="ECO:0007669"/>
    <property type="project" value="InterPro"/>
</dbReference>